<keyword evidence="1" id="KW-0812">Transmembrane</keyword>
<feature type="transmembrane region" description="Helical" evidence="1">
    <location>
        <begin position="6"/>
        <end position="25"/>
    </location>
</feature>
<evidence type="ECO:0000256" key="1">
    <source>
        <dbReference type="SAM" id="Phobius"/>
    </source>
</evidence>
<feature type="transmembrane region" description="Helical" evidence="1">
    <location>
        <begin position="46"/>
        <end position="76"/>
    </location>
</feature>
<reference evidence="2" key="1">
    <citation type="submission" date="2019-08" db="EMBL/GenBank/DDBJ databases">
        <authorList>
            <person name="Kucharzyk K."/>
            <person name="Murdoch R.W."/>
            <person name="Higgins S."/>
            <person name="Loffler F."/>
        </authorList>
    </citation>
    <scope>NUCLEOTIDE SEQUENCE</scope>
</reference>
<keyword evidence="1" id="KW-0472">Membrane</keyword>
<accession>A0A645JME4</accession>
<proteinExistence type="predicted"/>
<dbReference type="AlphaFoldDB" id="A0A645JME4"/>
<comment type="caution">
    <text evidence="2">The sequence shown here is derived from an EMBL/GenBank/DDBJ whole genome shotgun (WGS) entry which is preliminary data.</text>
</comment>
<gene>
    <name evidence="2" type="ORF">SDC9_208525</name>
</gene>
<keyword evidence="1" id="KW-1133">Transmembrane helix</keyword>
<dbReference type="EMBL" id="VSSQ01136519">
    <property type="protein sequence ID" value="MPN60793.1"/>
    <property type="molecule type" value="Genomic_DNA"/>
</dbReference>
<evidence type="ECO:0000313" key="2">
    <source>
        <dbReference type="EMBL" id="MPN60793.1"/>
    </source>
</evidence>
<protein>
    <submittedName>
        <fullName evidence="2">Uncharacterized protein</fullName>
    </submittedName>
</protein>
<sequence>MKPETMDAVRWCVTVFSVIVLATFAGDIRKARKMGVELDEPLKAALFLGLFLVVFYAGNFWVTGAAMLCAFVYGMYDAGSLCLETLRGKRVPDCCPNVSGNS</sequence>
<organism evidence="2">
    <name type="scientific">bioreactor metagenome</name>
    <dbReference type="NCBI Taxonomy" id="1076179"/>
    <lineage>
        <taxon>unclassified sequences</taxon>
        <taxon>metagenomes</taxon>
        <taxon>ecological metagenomes</taxon>
    </lineage>
</organism>
<name>A0A645JME4_9ZZZZ</name>